<evidence type="ECO:0000256" key="3">
    <source>
        <dbReference type="ARBA" id="ARBA00022448"/>
    </source>
</evidence>
<evidence type="ECO:0000256" key="1">
    <source>
        <dbReference type="ARBA" id="ARBA00004141"/>
    </source>
</evidence>
<dbReference type="Gramene" id="EFJ07804">
    <property type="protein sequence ID" value="EFJ07804"/>
    <property type="gene ID" value="SELMODRAFT_132960"/>
</dbReference>
<dbReference type="InParanoid" id="D8T6C7"/>
<evidence type="ECO:0000256" key="6">
    <source>
        <dbReference type="ARBA" id="ARBA00023136"/>
    </source>
</evidence>
<dbReference type="OMA" id="DANSKWR"/>
<dbReference type="InterPro" id="IPR052215">
    <property type="entry name" value="Plant_ABCG"/>
</dbReference>
<feature type="transmembrane region" description="Helical" evidence="8">
    <location>
        <begin position="580"/>
        <end position="601"/>
    </location>
</feature>
<dbReference type="GO" id="GO:0005524">
    <property type="term" value="F:ATP binding"/>
    <property type="evidence" value="ECO:0007669"/>
    <property type="project" value="InterPro"/>
</dbReference>
<dbReference type="GO" id="GO:0005886">
    <property type="term" value="C:plasma membrane"/>
    <property type="evidence" value="ECO:0000318"/>
    <property type="project" value="GO_Central"/>
</dbReference>
<evidence type="ECO:0000259" key="9">
    <source>
        <dbReference type="PROSITE" id="PS50893"/>
    </source>
</evidence>
<dbReference type="SUPFAM" id="SSF52540">
    <property type="entry name" value="P-loop containing nucleoside triphosphate hydrolases"/>
    <property type="match status" value="1"/>
</dbReference>
<gene>
    <name evidence="10" type="ORF">SELMODRAFT_132960</name>
</gene>
<feature type="region of interest" description="Disordered" evidence="7">
    <location>
        <begin position="27"/>
        <end position="49"/>
    </location>
</feature>
<dbReference type="GO" id="GO:0016887">
    <property type="term" value="F:ATP hydrolysis activity"/>
    <property type="evidence" value="ECO:0007669"/>
    <property type="project" value="InterPro"/>
</dbReference>
<feature type="transmembrane region" description="Helical" evidence="8">
    <location>
        <begin position="410"/>
        <end position="431"/>
    </location>
</feature>
<dbReference type="GO" id="GO:0055085">
    <property type="term" value="P:transmembrane transport"/>
    <property type="evidence" value="ECO:0000318"/>
    <property type="project" value="GO_Central"/>
</dbReference>
<dbReference type="Pfam" id="PF00005">
    <property type="entry name" value="ABC_tran"/>
    <property type="match status" value="1"/>
</dbReference>
<name>D8T6C7_SELML</name>
<dbReference type="KEGG" id="smo:SELMODRAFT_132960"/>
<organism evidence="11">
    <name type="scientific">Selaginella moellendorffii</name>
    <name type="common">Spikemoss</name>
    <dbReference type="NCBI Taxonomy" id="88036"/>
    <lineage>
        <taxon>Eukaryota</taxon>
        <taxon>Viridiplantae</taxon>
        <taxon>Streptophyta</taxon>
        <taxon>Embryophyta</taxon>
        <taxon>Tracheophyta</taxon>
        <taxon>Lycopodiopsida</taxon>
        <taxon>Selaginellales</taxon>
        <taxon>Selaginellaceae</taxon>
        <taxon>Selaginella</taxon>
    </lineage>
</organism>
<proteinExistence type="inferred from homology"/>
<evidence type="ECO:0000256" key="7">
    <source>
        <dbReference type="SAM" id="MobiDB-lite"/>
    </source>
</evidence>
<comment type="subcellular location">
    <subcellularLocation>
        <location evidence="1">Membrane</location>
        <topology evidence="1">Multi-pass membrane protein</topology>
    </subcellularLocation>
</comment>
<dbReference type="eggNOG" id="KOG0061">
    <property type="taxonomic scope" value="Eukaryota"/>
</dbReference>
<feature type="transmembrane region" description="Helical" evidence="8">
    <location>
        <begin position="495"/>
        <end position="518"/>
    </location>
</feature>
<dbReference type="Gene3D" id="3.40.50.300">
    <property type="entry name" value="P-loop containing nucleotide triphosphate hydrolases"/>
    <property type="match status" value="1"/>
</dbReference>
<keyword evidence="11" id="KW-1185">Reference proteome</keyword>
<feature type="domain" description="ABC transporter" evidence="9">
    <location>
        <begin position="62"/>
        <end position="302"/>
    </location>
</feature>
<sequence length="614" mass="67216">MSTSTITNPPEPAAFVVERGSNGGSGAGGFVREISSSGGSGSSSRVSPLDANGNKLERWASLAWRDLTVSLDGKNKVIQSLTGYATPGTLTAIMGPSCCGKNHLLKALAGRFPSHAKVYGEVLLNGRPRYLKYGTYAYVSKGEQLIETLTVRETLYNAALLQLPKCTPCSEKTAVVDSAISSMELEGYGSIPVGGSFLVKGLTPGERKRLTIAMELLTRPTLIFCDEPIDNLDSVSAFLLVASLKKLASNGCTVVITTERTCTEVFHLLTTICLLSKGKAIFFGDTAACLELFASAGFPCPSLQNPTDHFLRALNAEFEKVNRITKLNQASKLFSRASPWRRLDASVITRTLETTYNASNEAAVVEALVHQLSEKEGPFLKSRGQASFTTRVAAVTYRSFLNMSRCFTYFWLRFLLYLPLSVCIATIFYGLGDSPQLVTVRASAIFAMVSFFSLLAIAGVPALAKDIKVYRRERKNDHTSAGVFVLANFVSSSPYLLLVSAVCSSVTYSLLLQVLMMLSGGHFRELDQVPKTVWKYPASYAAFHTYAVEGILENEYSSRRDFLRQRYASWDSSSGKWMDLWILAAMALAYRILLYFSLLLCRKSSTNNGHKTKP</sequence>
<evidence type="ECO:0000313" key="11">
    <source>
        <dbReference type="Proteomes" id="UP000001514"/>
    </source>
</evidence>
<dbReference type="InterPro" id="IPR027417">
    <property type="entry name" value="P-loop_NTPase"/>
</dbReference>
<evidence type="ECO:0000256" key="2">
    <source>
        <dbReference type="ARBA" id="ARBA00005814"/>
    </source>
</evidence>
<dbReference type="AlphaFoldDB" id="D8T6C7"/>
<dbReference type="PANTHER" id="PTHR48042">
    <property type="entry name" value="ABC TRANSPORTER G FAMILY MEMBER 11"/>
    <property type="match status" value="1"/>
</dbReference>
<evidence type="ECO:0000256" key="5">
    <source>
        <dbReference type="ARBA" id="ARBA00022989"/>
    </source>
</evidence>
<comment type="similarity">
    <text evidence="2">Belongs to the ABC transporter superfamily. ABCG family. Eye pigment precursor importer (TC 3.A.1.204) subfamily.</text>
</comment>
<evidence type="ECO:0000256" key="4">
    <source>
        <dbReference type="ARBA" id="ARBA00022692"/>
    </source>
</evidence>
<dbReference type="Proteomes" id="UP000001514">
    <property type="component" value="Unassembled WGS sequence"/>
</dbReference>
<dbReference type="Pfam" id="PF01061">
    <property type="entry name" value="ABC2_membrane"/>
    <property type="match status" value="1"/>
</dbReference>
<dbReference type="PROSITE" id="PS50893">
    <property type="entry name" value="ABC_TRANSPORTER_2"/>
    <property type="match status" value="1"/>
</dbReference>
<keyword evidence="6 8" id="KW-0472">Membrane</keyword>
<feature type="transmembrane region" description="Helical" evidence="8">
    <location>
        <begin position="443"/>
        <end position="464"/>
    </location>
</feature>
<protein>
    <recommendedName>
        <fullName evidence="9">ABC transporter domain-containing protein</fullName>
    </recommendedName>
</protein>
<accession>D8T6C7</accession>
<reference evidence="10 11" key="1">
    <citation type="journal article" date="2011" name="Science">
        <title>The Selaginella genome identifies genetic changes associated with the evolution of vascular plants.</title>
        <authorList>
            <person name="Banks J.A."/>
            <person name="Nishiyama T."/>
            <person name="Hasebe M."/>
            <person name="Bowman J.L."/>
            <person name="Gribskov M."/>
            <person name="dePamphilis C."/>
            <person name="Albert V.A."/>
            <person name="Aono N."/>
            <person name="Aoyama T."/>
            <person name="Ambrose B.A."/>
            <person name="Ashton N.W."/>
            <person name="Axtell M.J."/>
            <person name="Barker E."/>
            <person name="Barker M.S."/>
            <person name="Bennetzen J.L."/>
            <person name="Bonawitz N.D."/>
            <person name="Chapple C."/>
            <person name="Cheng C."/>
            <person name="Correa L.G."/>
            <person name="Dacre M."/>
            <person name="DeBarry J."/>
            <person name="Dreyer I."/>
            <person name="Elias M."/>
            <person name="Engstrom E.M."/>
            <person name="Estelle M."/>
            <person name="Feng L."/>
            <person name="Finet C."/>
            <person name="Floyd S.K."/>
            <person name="Frommer W.B."/>
            <person name="Fujita T."/>
            <person name="Gramzow L."/>
            <person name="Gutensohn M."/>
            <person name="Harholt J."/>
            <person name="Hattori M."/>
            <person name="Heyl A."/>
            <person name="Hirai T."/>
            <person name="Hiwatashi Y."/>
            <person name="Ishikawa M."/>
            <person name="Iwata M."/>
            <person name="Karol K.G."/>
            <person name="Koehler B."/>
            <person name="Kolukisaoglu U."/>
            <person name="Kubo M."/>
            <person name="Kurata T."/>
            <person name="Lalonde S."/>
            <person name="Li K."/>
            <person name="Li Y."/>
            <person name="Litt A."/>
            <person name="Lyons E."/>
            <person name="Manning G."/>
            <person name="Maruyama T."/>
            <person name="Michael T.P."/>
            <person name="Mikami K."/>
            <person name="Miyazaki S."/>
            <person name="Morinaga S."/>
            <person name="Murata T."/>
            <person name="Mueller-Roeber B."/>
            <person name="Nelson D.R."/>
            <person name="Obara M."/>
            <person name="Oguri Y."/>
            <person name="Olmstead R.G."/>
            <person name="Onodera N."/>
            <person name="Petersen B.L."/>
            <person name="Pils B."/>
            <person name="Prigge M."/>
            <person name="Rensing S.A."/>
            <person name="Riano-Pachon D.M."/>
            <person name="Roberts A.W."/>
            <person name="Sato Y."/>
            <person name="Scheller H.V."/>
            <person name="Schulz B."/>
            <person name="Schulz C."/>
            <person name="Shakirov E.V."/>
            <person name="Shibagaki N."/>
            <person name="Shinohara N."/>
            <person name="Shippen D.E."/>
            <person name="Soerensen I."/>
            <person name="Sotooka R."/>
            <person name="Sugimoto N."/>
            <person name="Sugita M."/>
            <person name="Sumikawa N."/>
            <person name="Tanurdzic M."/>
            <person name="Theissen G."/>
            <person name="Ulvskov P."/>
            <person name="Wakazuki S."/>
            <person name="Weng J.K."/>
            <person name="Willats W.W."/>
            <person name="Wipf D."/>
            <person name="Wolf P.G."/>
            <person name="Yang L."/>
            <person name="Zimmer A.D."/>
            <person name="Zhu Q."/>
            <person name="Mitros T."/>
            <person name="Hellsten U."/>
            <person name="Loque D."/>
            <person name="Otillar R."/>
            <person name="Salamov A."/>
            <person name="Schmutz J."/>
            <person name="Shapiro H."/>
            <person name="Lindquist E."/>
            <person name="Lucas S."/>
            <person name="Rokhsar D."/>
            <person name="Grigoriev I.V."/>
        </authorList>
    </citation>
    <scope>NUCLEOTIDE SEQUENCE [LARGE SCALE GENOMIC DNA]</scope>
</reference>
<evidence type="ECO:0000313" key="10">
    <source>
        <dbReference type="EMBL" id="EFJ07804.1"/>
    </source>
</evidence>
<dbReference type="GO" id="GO:0140359">
    <property type="term" value="F:ABC-type transporter activity"/>
    <property type="evidence" value="ECO:0007669"/>
    <property type="project" value="InterPro"/>
</dbReference>
<dbReference type="EMBL" id="GL377680">
    <property type="protein sequence ID" value="EFJ07804.1"/>
    <property type="molecule type" value="Genomic_DNA"/>
</dbReference>
<keyword evidence="3" id="KW-0813">Transport</keyword>
<dbReference type="HOGENOM" id="CLU_000604_57_7_1"/>
<evidence type="ECO:0000256" key="8">
    <source>
        <dbReference type="SAM" id="Phobius"/>
    </source>
</evidence>
<keyword evidence="4 8" id="KW-0812">Transmembrane</keyword>
<dbReference type="FunCoup" id="D8T6C7">
    <property type="interactions" value="625"/>
</dbReference>
<dbReference type="GO" id="GO:0022857">
    <property type="term" value="F:transmembrane transporter activity"/>
    <property type="evidence" value="ECO:0000318"/>
    <property type="project" value="GO_Central"/>
</dbReference>
<dbReference type="PANTHER" id="PTHR48042:SF12">
    <property type="entry name" value="ABC TRANSPORTER G FAMILY MEMBER 3"/>
    <property type="match status" value="1"/>
</dbReference>
<dbReference type="InterPro" id="IPR003439">
    <property type="entry name" value="ABC_transporter-like_ATP-bd"/>
</dbReference>
<dbReference type="InterPro" id="IPR013525">
    <property type="entry name" value="ABC2_TM"/>
</dbReference>
<keyword evidence="5 8" id="KW-1133">Transmembrane helix</keyword>